<comment type="cofactor">
    <cofactor evidence="8">
        <name>heme b</name>
        <dbReference type="ChEBI" id="CHEBI:60344"/>
    </cofactor>
    <text evidence="8">Binds 2 heme b groups non-covalently.</text>
</comment>
<protein>
    <recommendedName>
        <fullName evidence="8">Cytochrome b561 and DOMON domain-containing protein</fullName>
    </recommendedName>
</protein>
<keyword evidence="6 11" id="KW-1133">Transmembrane helix</keyword>
<keyword evidence="3 11" id="KW-0812">Transmembrane</keyword>
<feature type="domain" description="Cytochrome b561" evidence="14">
    <location>
        <begin position="183"/>
        <end position="381"/>
    </location>
</feature>
<feature type="chain" id="PRO_5024413366" description="Cytochrome b561 and DOMON domain-containing protein" evidence="12">
    <location>
        <begin position="26"/>
        <end position="421"/>
    </location>
</feature>
<evidence type="ECO:0000256" key="8">
    <source>
        <dbReference type="PIRNR" id="PIRNR037471"/>
    </source>
</evidence>
<dbReference type="InterPro" id="IPR005018">
    <property type="entry name" value="DOMON_domain"/>
</dbReference>
<feature type="region of interest" description="Disordered" evidence="10">
    <location>
        <begin position="384"/>
        <end position="421"/>
    </location>
</feature>
<gene>
    <name evidence="15" type="ORF">DKX38_011047</name>
</gene>
<dbReference type="PANTHER" id="PTHR23130">
    <property type="entry name" value="CYTOCHROME B561 AND DOMON DOMAIN-CONTAINING PROTEIN"/>
    <property type="match status" value="1"/>
</dbReference>
<feature type="binding site" description="axial binding residue" evidence="9">
    <location>
        <position position="290"/>
    </location>
    <ligand>
        <name>heme b</name>
        <dbReference type="ChEBI" id="CHEBI:60344"/>
        <label>1</label>
    </ligand>
    <ligandPart>
        <name>Fe</name>
        <dbReference type="ChEBI" id="CHEBI:18248"/>
    </ligandPart>
</feature>
<feature type="binding site" description="axial binding residue" evidence="9">
    <location>
        <position position="257"/>
    </location>
    <ligand>
        <name>heme b</name>
        <dbReference type="ChEBI" id="CHEBI:60344"/>
        <label>1</label>
    </ligand>
    <ligandPart>
        <name>Fe</name>
        <dbReference type="ChEBI" id="CHEBI:18248"/>
    </ligandPart>
</feature>
<feature type="binding site" description="axial binding residue" evidence="9">
    <location>
        <position position="221"/>
    </location>
    <ligand>
        <name>heme b</name>
        <dbReference type="ChEBI" id="CHEBI:60344"/>
        <label>1</label>
    </ligand>
    <ligandPart>
        <name>Fe</name>
        <dbReference type="ChEBI" id="CHEBI:18248"/>
    </ligandPart>
</feature>
<evidence type="ECO:0000256" key="4">
    <source>
        <dbReference type="ARBA" id="ARBA00022729"/>
    </source>
</evidence>
<proteinExistence type="predicted"/>
<keyword evidence="4 12" id="KW-0732">Signal</keyword>
<dbReference type="EMBL" id="VDCV01000007">
    <property type="protein sequence ID" value="KAB5547641.1"/>
    <property type="molecule type" value="Genomic_DNA"/>
</dbReference>
<organism evidence="15 16">
    <name type="scientific">Salix brachista</name>
    <dbReference type="NCBI Taxonomy" id="2182728"/>
    <lineage>
        <taxon>Eukaryota</taxon>
        <taxon>Viridiplantae</taxon>
        <taxon>Streptophyta</taxon>
        <taxon>Embryophyta</taxon>
        <taxon>Tracheophyta</taxon>
        <taxon>Spermatophyta</taxon>
        <taxon>Magnoliopsida</taxon>
        <taxon>eudicotyledons</taxon>
        <taxon>Gunneridae</taxon>
        <taxon>Pentapetalae</taxon>
        <taxon>rosids</taxon>
        <taxon>fabids</taxon>
        <taxon>Malpighiales</taxon>
        <taxon>Salicaceae</taxon>
        <taxon>Saliceae</taxon>
        <taxon>Salix</taxon>
    </lineage>
</organism>
<evidence type="ECO:0000256" key="9">
    <source>
        <dbReference type="PIRSR" id="PIRSR037471-1"/>
    </source>
</evidence>
<dbReference type="SMART" id="SM00665">
    <property type="entry name" value="B561"/>
    <property type="match status" value="1"/>
</dbReference>
<evidence type="ECO:0000256" key="10">
    <source>
        <dbReference type="SAM" id="MobiDB-lite"/>
    </source>
</evidence>
<name>A0A5N5LZZ9_9ROSI</name>
<keyword evidence="7 8" id="KW-0472">Membrane</keyword>
<feature type="compositionally biased region" description="Pro residues" evidence="10">
    <location>
        <begin position="390"/>
        <end position="400"/>
    </location>
</feature>
<evidence type="ECO:0000313" key="15">
    <source>
        <dbReference type="EMBL" id="KAB5547641.1"/>
    </source>
</evidence>
<dbReference type="PIRSF" id="PIRSF037471">
    <property type="entry name" value="UCP037471"/>
    <property type="match status" value="1"/>
</dbReference>
<keyword evidence="9" id="KW-0408">Iron</keyword>
<feature type="transmembrane region" description="Helical" evidence="11">
    <location>
        <begin position="328"/>
        <end position="345"/>
    </location>
</feature>
<feature type="transmembrane region" description="Helical" evidence="11">
    <location>
        <begin position="290"/>
        <end position="308"/>
    </location>
</feature>
<evidence type="ECO:0000313" key="16">
    <source>
        <dbReference type="Proteomes" id="UP000326939"/>
    </source>
</evidence>
<comment type="subcellular location">
    <subcellularLocation>
        <location evidence="1">Membrane</location>
    </subcellularLocation>
</comment>
<dbReference type="InterPro" id="IPR006593">
    <property type="entry name" value="Cyt_b561/ferric_Rdtase_TM"/>
</dbReference>
<dbReference type="CDD" id="cd08760">
    <property type="entry name" value="Cyt_b561_FRRS1_like"/>
    <property type="match status" value="1"/>
</dbReference>
<feature type="transmembrane region" description="Helical" evidence="11">
    <location>
        <begin position="256"/>
        <end position="278"/>
    </location>
</feature>
<evidence type="ECO:0000259" key="13">
    <source>
        <dbReference type="PROSITE" id="PS50836"/>
    </source>
</evidence>
<dbReference type="GO" id="GO:0046872">
    <property type="term" value="F:metal ion binding"/>
    <property type="evidence" value="ECO:0007669"/>
    <property type="project" value="UniProtKB-KW"/>
</dbReference>
<dbReference type="InterPro" id="IPR017214">
    <property type="entry name" value="UCP037471"/>
</dbReference>
<dbReference type="Proteomes" id="UP000326939">
    <property type="component" value="Chromosome 7"/>
</dbReference>
<accession>A0A5N5LZZ9</accession>
<keyword evidence="16" id="KW-1185">Reference proteome</keyword>
<keyword evidence="5 8" id="KW-0249">Electron transport</keyword>
<dbReference type="Pfam" id="PF04526">
    <property type="entry name" value="DUF568"/>
    <property type="match status" value="1"/>
</dbReference>
<feature type="signal peptide" evidence="12">
    <location>
        <begin position="1"/>
        <end position="25"/>
    </location>
</feature>
<evidence type="ECO:0000259" key="14">
    <source>
        <dbReference type="PROSITE" id="PS50939"/>
    </source>
</evidence>
<evidence type="ECO:0000256" key="12">
    <source>
        <dbReference type="SAM" id="SignalP"/>
    </source>
</evidence>
<evidence type="ECO:0000256" key="5">
    <source>
        <dbReference type="ARBA" id="ARBA00022982"/>
    </source>
</evidence>
<feature type="binding site" description="axial binding residue" evidence="9">
    <location>
        <position position="326"/>
    </location>
    <ligand>
        <name>heme b</name>
        <dbReference type="ChEBI" id="CHEBI:60344"/>
        <label>1</label>
    </ligand>
    <ligandPart>
        <name>Fe</name>
        <dbReference type="ChEBI" id="CHEBI:18248"/>
    </ligandPart>
</feature>
<evidence type="ECO:0000256" key="11">
    <source>
        <dbReference type="SAM" id="Phobius"/>
    </source>
</evidence>
<dbReference type="InterPro" id="IPR045265">
    <property type="entry name" value="AIR12_DOMON"/>
</dbReference>
<reference evidence="16" key="1">
    <citation type="journal article" date="2019" name="Gigascience">
        <title>De novo genome assembly of the endangered Acer yangbiense, a plant species with extremely small populations endemic to Yunnan Province, China.</title>
        <authorList>
            <person name="Yang J."/>
            <person name="Wariss H.M."/>
            <person name="Tao L."/>
            <person name="Zhang R."/>
            <person name="Yun Q."/>
            <person name="Hollingsworth P."/>
            <person name="Dao Z."/>
            <person name="Luo G."/>
            <person name="Guo H."/>
            <person name="Ma Y."/>
            <person name="Sun W."/>
        </authorList>
    </citation>
    <scope>NUCLEOTIDE SEQUENCE [LARGE SCALE GENOMIC DNA]</scope>
    <source>
        <strain evidence="16">cv. br00</strain>
    </source>
</reference>
<dbReference type="PROSITE" id="PS50836">
    <property type="entry name" value="DOMON"/>
    <property type="match status" value="1"/>
</dbReference>
<feature type="transmembrane region" description="Helical" evidence="11">
    <location>
        <begin position="226"/>
        <end position="244"/>
    </location>
</feature>
<dbReference type="AlphaFoldDB" id="A0A5N5LZZ9"/>
<evidence type="ECO:0000256" key="6">
    <source>
        <dbReference type="ARBA" id="ARBA00022989"/>
    </source>
</evidence>
<evidence type="ECO:0000256" key="7">
    <source>
        <dbReference type="ARBA" id="ARBA00023136"/>
    </source>
</evidence>
<dbReference type="Gene3D" id="1.20.120.1770">
    <property type="match status" value="1"/>
</dbReference>
<keyword evidence="2 8" id="KW-0813">Transport</keyword>
<evidence type="ECO:0000256" key="3">
    <source>
        <dbReference type="ARBA" id="ARBA00022692"/>
    </source>
</evidence>
<keyword evidence="9" id="KW-0479">Metal-binding</keyword>
<feature type="domain" description="DOMON" evidence="13">
    <location>
        <begin position="52"/>
        <end position="176"/>
    </location>
</feature>
<dbReference type="PANTHER" id="PTHR23130:SF175">
    <property type="entry name" value="CYTOCHROME B561 AND DOMON DOMAIN-CONTAINING PROTEIN"/>
    <property type="match status" value="1"/>
</dbReference>
<dbReference type="PROSITE" id="PS50939">
    <property type="entry name" value="CYTOCHROME_B561"/>
    <property type="match status" value="1"/>
</dbReference>
<comment type="caution">
    <text evidence="15">The sequence shown here is derived from an EMBL/GenBank/DDBJ whole genome shotgun (WGS) entry which is preliminary data.</text>
</comment>
<sequence>MASDAVTAFIVFTPFLFLILNSSAAHYIPCSESLVEIAQGKNIWHCKKLTTLGVEFGWEVSKHDERQIDILVSTRLNNAEMMWLAWGVNPQVRPQMVGTRAIIGIRQLNGSVGAKTYNITADTKLGCRLQPSEIDVHVKNMSLDYVASFDYLTLHATIVLPSIYNISRLNHVWQVGYGAQGAEPAMHPTALQNVDSTETIDLKNGSAQHVGGFESRLRKVHGVLNIIGWGTFLPAGVIIARYFPYPLELGAYRYHLHVACQIIGYNLGVVGWSIGLWLGQASKDYKFKVHRTFSIFIFTFTTLQVLALRWKPHKTDDYRKYWNMYHHFLGYALLAVISLNIFHGIDILKPDHSWKRAYVGILGVFGVIVTALEIFTWAKYLTKDKEPKTSPGPGPRPGNPKPGSGRAAAAAETQPPVESQA</sequence>
<dbReference type="GO" id="GO:0016020">
    <property type="term" value="C:membrane"/>
    <property type="evidence" value="ECO:0007669"/>
    <property type="project" value="UniProtKB-SubCell"/>
</dbReference>
<feature type="transmembrane region" description="Helical" evidence="11">
    <location>
        <begin position="357"/>
        <end position="378"/>
    </location>
</feature>
<evidence type="ECO:0000256" key="2">
    <source>
        <dbReference type="ARBA" id="ARBA00022448"/>
    </source>
</evidence>
<evidence type="ECO:0000256" key="1">
    <source>
        <dbReference type="ARBA" id="ARBA00004370"/>
    </source>
</evidence>